<evidence type="ECO:0000313" key="3">
    <source>
        <dbReference type="Proteomes" id="UP000216411"/>
    </source>
</evidence>
<name>A0A255I8U3_9FIRM</name>
<organism evidence="2 3">
    <name type="scientific">Lachnotalea glycerini</name>
    <dbReference type="NCBI Taxonomy" id="1763509"/>
    <lineage>
        <taxon>Bacteria</taxon>
        <taxon>Bacillati</taxon>
        <taxon>Bacillota</taxon>
        <taxon>Clostridia</taxon>
        <taxon>Lachnospirales</taxon>
        <taxon>Lachnospiraceae</taxon>
        <taxon>Lachnotalea</taxon>
    </lineage>
</organism>
<proteinExistence type="predicted"/>
<dbReference type="Proteomes" id="UP000247523">
    <property type="component" value="Unassembled WGS sequence"/>
</dbReference>
<gene>
    <name evidence="1" type="ORF">C8E03_104164</name>
    <name evidence="2" type="ORF">CG710_019095</name>
</gene>
<accession>A0A255I8U3</accession>
<dbReference type="OrthoDB" id="2041817at2"/>
<sequence length="170" mass="18942">MGFFDALFGQPTPPPLPTVTSVLPVAAVNEIEGGRLPILNTDTIFLKKDEYCHYIDKAILLKEKTKKHYKGKHVGYSVPGLFKGDRIHVGGGTVDPVEEIITEQFKGILYITNKRIIFVAKQNGFDKMYRYLSAVIPYSNAIEFQYGSTVYCLLVPDGSLANDVIKLINT</sequence>
<evidence type="ECO:0000313" key="1">
    <source>
        <dbReference type="EMBL" id="PXV91156.1"/>
    </source>
</evidence>
<dbReference type="AlphaFoldDB" id="A0A255I8U3"/>
<keyword evidence="3" id="KW-1185">Reference proteome</keyword>
<dbReference type="EMBL" id="QICS01000004">
    <property type="protein sequence ID" value="PXV91156.1"/>
    <property type="molecule type" value="Genomic_DNA"/>
</dbReference>
<dbReference type="Proteomes" id="UP000216411">
    <property type="component" value="Unassembled WGS sequence"/>
</dbReference>
<reference evidence="2 3" key="1">
    <citation type="journal article" date="2017" name="Genome Announc.">
        <title>Draft Genome Sequence of a Sporulating and Motile Strain of Lachnotalea glycerini Isolated from Water in Quebec City, Canada.</title>
        <authorList>
            <person name="Maheux A.F."/>
            <person name="Boudreau D.K."/>
            <person name="Berube E."/>
            <person name="Boissinot M."/>
            <person name="Raymond F."/>
            <person name="Brodeur S."/>
            <person name="Corbeil J."/>
            <person name="Isabel S."/>
            <person name="Omar R.F."/>
            <person name="Bergeron M.G."/>
        </authorList>
    </citation>
    <scope>NUCLEOTIDE SEQUENCE [LARGE SCALE GENOMIC DNA]</scope>
    <source>
        <strain evidence="2 3">CCRI-19302</strain>
    </source>
</reference>
<reference evidence="1 4" key="2">
    <citation type="submission" date="2018-05" db="EMBL/GenBank/DDBJ databases">
        <title>Genomic Encyclopedia of Type Strains, Phase IV (KMG-IV): sequencing the most valuable type-strain genomes for metagenomic binning, comparative biology and taxonomic classification.</title>
        <authorList>
            <person name="Goeker M."/>
        </authorList>
    </citation>
    <scope>NUCLEOTIDE SEQUENCE [LARGE SCALE GENOMIC DNA]</scope>
    <source>
        <strain evidence="1 4">DSM 28816</strain>
    </source>
</reference>
<dbReference type="RefSeq" id="WP_094378565.1">
    <property type="nucleotide sequence ID" value="NZ_NOKA02000076.1"/>
</dbReference>
<protein>
    <submittedName>
        <fullName evidence="2">Uncharacterized protein</fullName>
    </submittedName>
</protein>
<reference evidence="2" key="3">
    <citation type="submission" date="2018-07" db="EMBL/GenBank/DDBJ databases">
        <authorList>
            <person name="Quirk P.G."/>
            <person name="Krulwich T.A."/>
        </authorList>
    </citation>
    <scope>NUCLEOTIDE SEQUENCE</scope>
    <source>
        <strain evidence="2">CCRI-19302</strain>
    </source>
</reference>
<dbReference type="EMBL" id="NOKA02000076">
    <property type="protein sequence ID" value="RDY28853.1"/>
    <property type="molecule type" value="Genomic_DNA"/>
</dbReference>
<comment type="caution">
    <text evidence="2">The sequence shown here is derived from an EMBL/GenBank/DDBJ whole genome shotgun (WGS) entry which is preliminary data.</text>
</comment>
<evidence type="ECO:0000313" key="4">
    <source>
        <dbReference type="Proteomes" id="UP000247523"/>
    </source>
</evidence>
<evidence type="ECO:0000313" key="2">
    <source>
        <dbReference type="EMBL" id="RDY28853.1"/>
    </source>
</evidence>